<evidence type="ECO:0000313" key="2">
    <source>
        <dbReference type="Proteomes" id="UP000257109"/>
    </source>
</evidence>
<keyword evidence="2" id="KW-1185">Reference proteome</keyword>
<dbReference type="OrthoDB" id="10422854at2759"/>
<feature type="non-terminal residue" evidence="1">
    <location>
        <position position="117"/>
    </location>
</feature>
<proteinExistence type="predicted"/>
<name>A0A371H1G0_MUCPR</name>
<comment type="caution">
    <text evidence="1">The sequence shown here is derived from an EMBL/GenBank/DDBJ whole genome shotgun (WGS) entry which is preliminary data.</text>
</comment>
<dbReference type="Proteomes" id="UP000257109">
    <property type="component" value="Unassembled WGS sequence"/>
</dbReference>
<protein>
    <submittedName>
        <fullName evidence="1">Uncharacterized protein</fullName>
    </submittedName>
</protein>
<reference evidence="1" key="1">
    <citation type="submission" date="2018-05" db="EMBL/GenBank/DDBJ databases">
        <title>Draft genome of Mucuna pruriens seed.</title>
        <authorList>
            <person name="Nnadi N.E."/>
            <person name="Vos R."/>
            <person name="Hasami M.H."/>
            <person name="Devisetty U.K."/>
            <person name="Aguiy J.C."/>
        </authorList>
    </citation>
    <scope>NUCLEOTIDE SEQUENCE [LARGE SCALE GENOMIC DNA]</scope>
    <source>
        <strain evidence="1">JCA_2017</strain>
    </source>
</reference>
<gene>
    <name evidence="1" type="ORF">CR513_20816</name>
</gene>
<accession>A0A371H1G0</accession>
<evidence type="ECO:0000313" key="1">
    <source>
        <dbReference type="EMBL" id="RDX96516.1"/>
    </source>
</evidence>
<feature type="non-terminal residue" evidence="1">
    <location>
        <position position="1"/>
    </location>
</feature>
<dbReference type="AlphaFoldDB" id="A0A371H1G0"/>
<sequence length="117" mass="13583">VLTWQNSISQGHHKFIVVNKKTREEKEISEGKARNSSFQPNLSDNLKPRYYCMRLEACQTNPSALTNAVQVMWTRCLRQRAYVRELNKVASSLPPTVRSWPYDKWLETGLMISNPTI</sequence>
<dbReference type="EMBL" id="QJKJ01003865">
    <property type="protein sequence ID" value="RDX96516.1"/>
    <property type="molecule type" value="Genomic_DNA"/>
</dbReference>
<organism evidence="1 2">
    <name type="scientific">Mucuna pruriens</name>
    <name type="common">Velvet bean</name>
    <name type="synonym">Dolichos pruriens</name>
    <dbReference type="NCBI Taxonomy" id="157652"/>
    <lineage>
        <taxon>Eukaryota</taxon>
        <taxon>Viridiplantae</taxon>
        <taxon>Streptophyta</taxon>
        <taxon>Embryophyta</taxon>
        <taxon>Tracheophyta</taxon>
        <taxon>Spermatophyta</taxon>
        <taxon>Magnoliopsida</taxon>
        <taxon>eudicotyledons</taxon>
        <taxon>Gunneridae</taxon>
        <taxon>Pentapetalae</taxon>
        <taxon>rosids</taxon>
        <taxon>fabids</taxon>
        <taxon>Fabales</taxon>
        <taxon>Fabaceae</taxon>
        <taxon>Papilionoideae</taxon>
        <taxon>50 kb inversion clade</taxon>
        <taxon>NPAAA clade</taxon>
        <taxon>indigoferoid/millettioid clade</taxon>
        <taxon>Phaseoleae</taxon>
        <taxon>Mucuna</taxon>
    </lineage>
</organism>